<evidence type="ECO:0000313" key="3">
    <source>
        <dbReference type="Proteomes" id="UP000182229"/>
    </source>
</evidence>
<reference evidence="2 3" key="2">
    <citation type="submission" date="2016-12" db="EMBL/GenBank/DDBJ databases">
        <title>Draft Genome Sequence of Cystobacter ferrugineus Strain Cbfe23.</title>
        <authorList>
            <person name="Akbar S."/>
            <person name="Dowd S.E."/>
            <person name="Stevens D.C."/>
        </authorList>
    </citation>
    <scope>NUCLEOTIDE SEQUENCE [LARGE SCALE GENOMIC DNA]</scope>
    <source>
        <strain evidence="2 3">Cbfe23</strain>
    </source>
</reference>
<dbReference type="InterPro" id="IPR011737">
    <property type="entry name" value="CHP02206_TP0381"/>
</dbReference>
<feature type="transmembrane region" description="Helical" evidence="1">
    <location>
        <begin position="55"/>
        <end position="75"/>
    </location>
</feature>
<dbReference type="Pfam" id="PF14808">
    <property type="entry name" value="TMEM164"/>
    <property type="match status" value="1"/>
</dbReference>
<feature type="transmembrane region" description="Helical" evidence="1">
    <location>
        <begin position="82"/>
        <end position="103"/>
    </location>
</feature>
<comment type="caution">
    <text evidence="2">The sequence shown here is derived from an EMBL/GenBank/DDBJ whole genome shotgun (WGS) entry which is preliminary data.</text>
</comment>
<evidence type="ECO:0008006" key="4">
    <source>
        <dbReference type="Google" id="ProtNLM"/>
    </source>
</evidence>
<keyword evidence="3" id="KW-1185">Reference proteome</keyword>
<reference evidence="3" key="1">
    <citation type="submission" date="2016-11" db="EMBL/GenBank/DDBJ databases">
        <authorList>
            <person name="Shukria A."/>
            <person name="Stevens D.C."/>
        </authorList>
    </citation>
    <scope>NUCLEOTIDE SEQUENCE [LARGE SCALE GENOMIC DNA]</scope>
    <source>
        <strain evidence="3">Cbfe23</strain>
    </source>
</reference>
<feature type="transmembrane region" description="Helical" evidence="1">
    <location>
        <begin position="109"/>
        <end position="129"/>
    </location>
</feature>
<dbReference type="STRING" id="83449.BON30_02355"/>
<feature type="transmembrane region" description="Helical" evidence="1">
    <location>
        <begin position="141"/>
        <end position="159"/>
    </location>
</feature>
<feature type="transmembrane region" description="Helical" evidence="1">
    <location>
        <begin position="179"/>
        <end position="202"/>
    </location>
</feature>
<dbReference type="NCBIfam" id="TIGR02206">
    <property type="entry name" value="intg_mem_TP0381"/>
    <property type="match status" value="1"/>
</dbReference>
<name>A0A1L9BIP2_9BACT</name>
<dbReference type="EMBL" id="MPIN01000001">
    <property type="protein sequence ID" value="OJH42085.1"/>
    <property type="molecule type" value="Genomic_DNA"/>
</dbReference>
<keyword evidence="1" id="KW-0812">Transmembrane</keyword>
<keyword evidence="1" id="KW-1133">Transmembrane helix</keyword>
<dbReference type="OrthoDB" id="9813172at2"/>
<protein>
    <recommendedName>
        <fullName evidence="4">TIGR02206 family membrane protein</fullName>
    </recommendedName>
</protein>
<keyword evidence="1" id="KW-0472">Membrane</keyword>
<proteinExistence type="predicted"/>
<sequence length="211" mass="22941">MAVTALTAAGLLWLVRHHPRAAPGVRYGLAGLLLTLTVGTVIGERLAGRSWGELAPFHLCDMAIFVGLFALVTRAPLACEVLYFWACAGTLLAIITPDVLVGFPHPYFLSYFTLHGMIVVAAVLLVWGLGRPPRSGAVWRVLLLTNAYAALVGTVNLVFRTNYLYLCAKPAGRTLLDWFGPWPVYILVSEVVALSLFTLLALPFRRGAQHS</sequence>
<evidence type="ECO:0000256" key="1">
    <source>
        <dbReference type="SAM" id="Phobius"/>
    </source>
</evidence>
<dbReference type="Proteomes" id="UP000182229">
    <property type="component" value="Unassembled WGS sequence"/>
</dbReference>
<gene>
    <name evidence="2" type="ORF">BON30_02355</name>
</gene>
<evidence type="ECO:0000313" key="2">
    <source>
        <dbReference type="EMBL" id="OJH42085.1"/>
    </source>
</evidence>
<dbReference type="AlphaFoldDB" id="A0A1L9BIP2"/>
<accession>A0A1L9BIP2</accession>
<organism evidence="2 3">
    <name type="scientific">Cystobacter ferrugineus</name>
    <dbReference type="NCBI Taxonomy" id="83449"/>
    <lineage>
        <taxon>Bacteria</taxon>
        <taxon>Pseudomonadati</taxon>
        <taxon>Myxococcota</taxon>
        <taxon>Myxococcia</taxon>
        <taxon>Myxococcales</taxon>
        <taxon>Cystobacterineae</taxon>
        <taxon>Archangiaceae</taxon>
        <taxon>Cystobacter</taxon>
    </lineage>
</organism>